<dbReference type="InterPro" id="IPR049712">
    <property type="entry name" value="Poly_export"/>
</dbReference>
<dbReference type="Pfam" id="PF02563">
    <property type="entry name" value="Poly_export"/>
    <property type="match status" value="1"/>
</dbReference>
<organism evidence="3 4">
    <name type="scientific">Aquabacterium soli</name>
    <dbReference type="NCBI Taxonomy" id="2493092"/>
    <lineage>
        <taxon>Bacteria</taxon>
        <taxon>Pseudomonadati</taxon>
        <taxon>Pseudomonadota</taxon>
        <taxon>Betaproteobacteria</taxon>
        <taxon>Burkholderiales</taxon>
        <taxon>Aquabacterium</taxon>
    </lineage>
</organism>
<dbReference type="InterPro" id="IPR003715">
    <property type="entry name" value="Poly_export_N"/>
</dbReference>
<dbReference type="AlphaFoldDB" id="A0A3R8T4L9"/>
<dbReference type="GO" id="GO:0015159">
    <property type="term" value="F:polysaccharide transmembrane transporter activity"/>
    <property type="evidence" value="ECO:0007669"/>
    <property type="project" value="InterPro"/>
</dbReference>
<evidence type="ECO:0000313" key="3">
    <source>
        <dbReference type="EMBL" id="RRS03963.1"/>
    </source>
</evidence>
<dbReference type="Gene3D" id="3.30.1950.10">
    <property type="entry name" value="wza like domain"/>
    <property type="match status" value="1"/>
</dbReference>
<evidence type="ECO:0000259" key="2">
    <source>
        <dbReference type="Pfam" id="PF02563"/>
    </source>
</evidence>
<dbReference type="Gene3D" id="3.10.560.10">
    <property type="entry name" value="Outer membrane lipoprotein wza domain like"/>
    <property type="match status" value="1"/>
</dbReference>
<dbReference type="Proteomes" id="UP000269265">
    <property type="component" value="Unassembled WGS sequence"/>
</dbReference>
<protein>
    <submittedName>
        <fullName evidence="3">Polysaccharide export protein</fullName>
    </submittedName>
</protein>
<dbReference type="PANTHER" id="PTHR33619">
    <property type="entry name" value="POLYSACCHARIDE EXPORT PROTEIN GFCE-RELATED"/>
    <property type="match status" value="1"/>
</dbReference>
<sequence length="299" mass="32328">MQGGGQSPPSRRWGNNLATERRHVPGFGHPPAPDMKKYLATVVICLLATACTPMGTLVPPGGEAFRARLLKPEDLAKLPLLPTRVRAGDTLRIVPDSQPATMDLRNLVEDAQSQNYVVRGDGSFSYRFIGRVEAAGKTPDELAAEMRSRLDAYYREPGVTINITSSPSNRVIVAGAVRNPLPIDLGALVSIEQAIFAAGGLMPAADPRMVSLLRMDAQDRYQVYFVDLSKMLEPTEQGRASLSFQRGDIIFVPKSTAGNMADGIDVYINQLLPFSRAVGLNFSKNIGSNDSTVTTINGN</sequence>
<name>A0A3R8T4L9_9BURK</name>
<accession>A0A3R8T4L9</accession>
<gene>
    <name evidence="3" type="ORF">EIP75_13520</name>
</gene>
<proteinExistence type="predicted"/>
<dbReference type="PANTHER" id="PTHR33619:SF3">
    <property type="entry name" value="POLYSACCHARIDE EXPORT PROTEIN GFCE-RELATED"/>
    <property type="match status" value="1"/>
</dbReference>
<keyword evidence="4" id="KW-1185">Reference proteome</keyword>
<evidence type="ECO:0000313" key="4">
    <source>
        <dbReference type="Proteomes" id="UP000269265"/>
    </source>
</evidence>
<evidence type="ECO:0000256" key="1">
    <source>
        <dbReference type="ARBA" id="ARBA00022729"/>
    </source>
</evidence>
<comment type="caution">
    <text evidence="3">The sequence shown here is derived from an EMBL/GenBank/DDBJ whole genome shotgun (WGS) entry which is preliminary data.</text>
</comment>
<feature type="domain" description="Polysaccharide export protein N-terminal" evidence="2">
    <location>
        <begin position="84"/>
        <end position="163"/>
    </location>
</feature>
<reference evidence="3 4" key="1">
    <citation type="submission" date="2018-12" db="EMBL/GenBank/DDBJ databases">
        <title>The whole draft genome of Aquabacterium sp. SJQ9.</title>
        <authorList>
            <person name="Sun L."/>
            <person name="Gao X."/>
            <person name="Chen W."/>
            <person name="Huang K."/>
        </authorList>
    </citation>
    <scope>NUCLEOTIDE SEQUENCE [LARGE SCALE GENOMIC DNA]</scope>
    <source>
        <strain evidence="3 4">SJQ9</strain>
    </source>
</reference>
<dbReference type="EMBL" id="RSED01000009">
    <property type="protein sequence ID" value="RRS03963.1"/>
    <property type="molecule type" value="Genomic_DNA"/>
</dbReference>
<keyword evidence="1" id="KW-0732">Signal</keyword>